<keyword evidence="3" id="KW-1185">Reference proteome</keyword>
<sequence length="116" mass="12835">MMRQLCLTIALTCIAPIGAVAEQQAINDGIYDAYDCSVPISDQRVEITGNKLAFYESSCDLSNPQSILGLERTTIFDADCQGEGETWTTRFILKQTQDGGIAMMDETWGDHYARCN</sequence>
<accession>A0A126V4Z4</accession>
<dbReference type="RefSeq" id="WP_039002799.1">
    <property type="nucleotide sequence ID" value="NZ_CP014327.1"/>
</dbReference>
<dbReference type="Proteomes" id="UP000070371">
    <property type="component" value="Chromosome"/>
</dbReference>
<dbReference type="KEGG" id="hat:RC74_20815"/>
<protein>
    <recommendedName>
        <fullName evidence="4">Cyanovirin-N domain-containing protein</fullName>
    </recommendedName>
</protein>
<reference evidence="2 3" key="1">
    <citation type="submission" date="2016-02" db="EMBL/GenBank/DDBJ databases">
        <title>Complete genome sequence of Halocynthiibacter arcticus PAMC 20958t from arctic marine sediment.</title>
        <authorList>
            <person name="Lee Y.M."/>
            <person name="Baek K."/>
            <person name="Lee H.K."/>
            <person name="Shin S.C."/>
        </authorList>
    </citation>
    <scope>NUCLEOTIDE SEQUENCE [LARGE SCALE GENOMIC DNA]</scope>
    <source>
        <strain evidence="2">PAMC 20958</strain>
    </source>
</reference>
<organism evidence="2 3">
    <name type="scientific">Falsihalocynthiibacter arcticus</name>
    <dbReference type="NCBI Taxonomy" id="1579316"/>
    <lineage>
        <taxon>Bacteria</taxon>
        <taxon>Pseudomonadati</taxon>
        <taxon>Pseudomonadota</taxon>
        <taxon>Alphaproteobacteria</taxon>
        <taxon>Rhodobacterales</taxon>
        <taxon>Roseobacteraceae</taxon>
        <taxon>Falsihalocynthiibacter</taxon>
    </lineage>
</organism>
<dbReference type="STRING" id="1579316.RC74_20815"/>
<evidence type="ECO:0000313" key="2">
    <source>
        <dbReference type="EMBL" id="AML53370.1"/>
    </source>
</evidence>
<dbReference type="OrthoDB" id="7727934at2"/>
<evidence type="ECO:0008006" key="4">
    <source>
        <dbReference type="Google" id="ProtNLM"/>
    </source>
</evidence>
<dbReference type="AlphaFoldDB" id="A0A126V4Z4"/>
<feature type="chain" id="PRO_5007443343" description="Cyanovirin-N domain-containing protein" evidence="1">
    <location>
        <begin position="22"/>
        <end position="116"/>
    </location>
</feature>
<evidence type="ECO:0000256" key="1">
    <source>
        <dbReference type="SAM" id="SignalP"/>
    </source>
</evidence>
<feature type="signal peptide" evidence="1">
    <location>
        <begin position="1"/>
        <end position="21"/>
    </location>
</feature>
<gene>
    <name evidence="2" type="ORF">RC74_20815</name>
</gene>
<proteinExistence type="predicted"/>
<name>A0A126V4Z4_9RHOB</name>
<dbReference type="EMBL" id="CP014327">
    <property type="protein sequence ID" value="AML53370.1"/>
    <property type="molecule type" value="Genomic_DNA"/>
</dbReference>
<keyword evidence="1" id="KW-0732">Signal</keyword>
<evidence type="ECO:0000313" key="3">
    <source>
        <dbReference type="Proteomes" id="UP000070371"/>
    </source>
</evidence>